<sequence length="387" mass="43883">MNICDFMVWTQTDTITRRIKKDEPFLKEKLRKAELFFMNYLLPELICRYQDPQLAKEISSLHCEQPSDMINSVQEEQRENEVAGKSKPQRHHSSVQEEQRENEVAGKSKPQRHHRMNESVDPRTTVCVYVYTVWNAVYVLLVPVFGAVIFVGCQQWRKPQSSNRVDLFTFNLAALDMIGVVGACLLTASSFRTQTAERGPRHAGPRSAPRRGWCTRLAPMDASDSMANGSSSVDCFRDPPTFYIFISIAVVTLLLMPVSLYILYLGFSQWKQRRAASHLDHFTYHMSAMDLLPFCGCIVFCVGACYDNIFLMSQSLALFSFNWSAKIHLNTLTCVDRYLAVVHPISYLNLKRRAGVKIRNGAIAFLWLLGLACISLLSACSSPPQSS</sequence>
<name>A0AAV2KS97_KNICA</name>
<feature type="transmembrane region" description="Helical" evidence="7">
    <location>
        <begin position="362"/>
        <end position="379"/>
    </location>
</feature>
<proteinExistence type="predicted"/>
<gene>
    <name evidence="8" type="ORF">KC01_LOCUS19743</name>
</gene>
<evidence type="ECO:0000256" key="6">
    <source>
        <dbReference type="SAM" id="MobiDB-lite"/>
    </source>
</evidence>
<evidence type="ECO:0008006" key="10">
    <source>
        <dbReference type="Google" id="ProtNLM"/>
    </source>
</evidence>
<dbReference type="Proteomes" id="UP001497482">
    <property type="component" value="Chromosome 19"/>
</dbReference>
<dbReference type="GO" id="GO:0005886">
    <property type="term" value="C:plasma membrane"/>
    <property type="evidence" value="ECO:0007669"/>
    <property type="project" value="TreeGrafter"/>
</dbReference>
<feature type="region of interest" description="Disordered" evidence="6">
    <location>
        <begin position="75"/>
        <end position="118"/>
    </location>
</feature>
<evidence type="ECO:0000313" key="9">
    <source>
        <dbReference type="Proteomes" id="UP001497482"/>
    </source>
</evidence>
<dbReference type="AlphaFoldDB" id="A0AAV2KS97"/>
<keyword evidence="9" id="KW-1185">Reference proteome</keyword>
<evidence type="ECO:0000256" key="3">
    <source>
        <dbReference type="ARBA" id="ARBA00023170"/>
    </source>
</evidence>
<feature type="transmembrane region" description="Helical" evidence="7">
    <location>
        <begin position="128"/>
        <end position="153"/>
    </location>
</feature>
<evidence type="ECO:0000256" key="4">
    <source>
        <dbReference type="ARBA" id="ARBA00023180"/>
    </source>
</evidence>
<evidence type="ECO:0000256" key="1">
    <source>
        <dbReference type="ARBA" id="ARBA00004141"/>
    </source>
</evidence>
<dbReference type="PANTHER" id="PTHR24232">
    <property type="entry name" value="G-PROTEIN COUPLED RECEPTOR"/>
    <property type="match status" value="1"/>
</dbReference>
<dbReference type="GO" id="GO:0035025">
    <property type="term" value="P:positive regulation of Rho protein signal transduction"/>
    <property type="evidence" value="ECO:0007669"/>
    <property type="project" value="TreeGrafter"/>
</dbReference>
<dbReference type="GO" id="GO:0007200">
    <property type="term" value="P:phospholipase C-activating G protein-coupled receptor signaling pathway"/>
    <property type="evidence" value="ECO:0007669"/>
    <property type="project" value="TreeGrafter"/>
</dbReference>
<feature type="compositionally biased region" description="Basic and acidic residues" evidence="6">
    <location>
        <begin position="75"/>
        <end position="84"/>
    </location>
</feature>
<keyword evidence="5" id="KW-0807">Transducer</keyword>
<dbReference type="GO" id="GO:0070915">
    <property type="term" value="F:lysophosphatidic acid receptor activity"/>
    <property type="evidence" value="ECO:0007669"/>
    <property type="project" value="TreeGrafter"/>
</dbReference>
<keyword evidence="3" id="KW-0675">Receptor</keyword>
<feature type="compositionally biased region" description="Basic and acidic residues" evidence="6">
    <location>
        <begin position="94"/>
        <end position="106"/>
    </location>
</feature>
<evidence type="ECO:0000256" key="7">
    <source>
        <dbReference type="SAM" id="Phobius"/>
    </source>
</evidence>
<keyword evidence="4" id="KW-0325">Glycoprotein</keyword>
<evidence type="ECO:0000256" key="2">
    <source>
        <dbReference type="ARBA" id="ARBA00023040"/>
    </source>
</evidence>
<dbReference type="PANTHER" id="PTHR24232:SF41">
    <property type="entry name" value="LYSOPHOSPHATIDIC ACID RECEPTOR 4"/>
    <property type="match status" value="1"/>
</dbReference>
<evidence type="ECO:0000256" key="5">
    <source>
        <dbReference type="ARBA" id="ARBA00023224"/>
    </source>
</evidence>
<protein>
    <recommendedName>
        <fullName evidence="10">G-protein coupled receptors family 1 profile domain-containing protein</fullName>
    </recommendedName>
</protein>
<feature type="transmembrane region" description="Helical" evidence="7">
    <location>
        <begin position="288"/>
        <end position="309"/>
    </location>
</feature>
<accession>A0AAV2KS97</accession>
<reference evidence="8 9" key="1">
    <citation type="submission" date="2024-04" db="EMBL/GenBank/DDBJ databases">
        <authorList>
            <person name="Waldvogel A.-M."/>
            <person name="Schoenle A."/>
        </authorList>
    </citation>
    <scope>NUCLEOTIDE SEQUENCE [LARGE SCALE GENOMIC DNA]</scope>
</reference>
<keyword evidence="7" id="KW-0812">Transmembrane</keyword>
<organism evidence="8 9">
    <name type="scientific">Knipowitschia caucasica</name>
    <name type="common">Caucasian dwarf goby</name>
    <name type="synonym">Pomatoschistus caucasicus</name>
    <dbReference type="NCBI Taxonomy" id="637954"/>
    <lineage>
        <taxon>Eukaryota</taxon>
        <taxon>Metazoa</taxon>
        <taxon>Chordata</taxon>
        <taxon>Craniata</taxon>
        <taxon>Vertebrata</taxon>
        <taxon>Euteleostomi</taxon>
        <taxon>Actinopterygii</taxon>
        <taxon>Neopterygii</taxon>
        <taxon>Teleostei</taxon>
        <taxon>Neoteleostei</taxon>
        <taxon>Acanthomorphata</taxon>
        <taxon>Gobiaria</taxon>
        <taxon>Gobiiformes</taxon>
        <taxon>Gobioidei</taxon>
        <taxon>Gobiidae</taxon>
        <taxon>Gobiinae</taxon>
        <taxon>Knipowitschia</taxon>
    </lineage>
</organism>
<comment type="subcellular location">
    <subcellularLocation>
        <location evidence="1">Membrane</location>
        <topology evidence="1">Multi-pass membrane protein</topology>
    </subcellularLocation>
</comment>
<keyword evidence="7" id="KW-1133">Transmembrane helix</keyword>
<dbReference type="EMBL" id="OZ035841">
    <property type="protein sequence ID" value="CAL1590199.1"/>
    <property type="molecule type" value="Genomic_DNA"/>
</dbReference>
<feature type="transmembrane region" description="Helical" evidence="7">
    <location>
        <begin position="165"/>
        <end position="188"/>
    </location>
</feature>
<dbReference type="SUPFAM" id="SSF81321">
    <property type="entry name" value="Family A G protein-coupled receptor-like"/>
    <property type="match status" value="1"/>
</dbReference>
<keyword evidence="2" id="KW-0297">G-protein coupled receptor</keyword>
<feature type="transmembrane region" description="Helical" evidence="7">
    <location>
        <begin position="242"/>
        <end position="267"/>
    </location>
</feature>
<evidence type="ECO:0000313" key="8">
    <source>
        <dbReference type="EMBL" id="CAL1590199.1"/>
    </source>
</evidence>
<keyword evidence="7" id="KW-0472">Membrane</keyword>
<dbReference type="Gene3D" id="1.20.1070.10">
    <property type="entry name" value="Rhodopsin 7-helix transmembrane proteins"/>
    <property type="match status" value="1"/>
</dbReference>